<organism evidence="2 3">
    <name type="scientific">Blastomyces parvus</name>
    <dbReference type="NCBI Taxonomy" id="2060905"/>
    <lineage>
        <taxon>Eukaryota</taxon>
        <taxon>Fungi</taxon>
        <taxon>Dikarya</taxon>
        <taxon>Ascomycota</taxon>
        <taxon>Pezizomycotina</taxon>
        <taxon>Eurotiomycetes</taxon>
        <taxon>Eurotiomycetidae</taxon>
        <taxon>Onygenales</taxon>
        <taxon>Ajellomycetaceae</taxon>
        <taxon>Blastomyces</taxon>
    </lineage>
</organism>
<evidence type="ECO:0000256" key="1">
    <source>
        <dbReference type="SAM" id="MobiDB-lite"/>
    </source>
</evidence>
<dbReference type="OrthoDB" id="4358740at2759"/>
<proteinExistence type="predicted"/>
<protein>
    <submittedName>
        <fullName evidence="2">Uncharacterized protein</fullName>
    </submittedName>
</protein>
<keyword evidence="3" id="KW-1185">Reference proteome</keyword>
<dbReference type="EMBL" id="PDNC01000077">
    <property type="protein sequence ID" value="PGH01029.1"/>
    <property type="molecule type" value="Genomic_DNA"/>
</dbReference>
<feature type="compositionally biased region" description="Basic and acidic residues" evidence="1">
    <location>
        <begin position="159"/>
        <end position="175"/>
    </location>
</feature>
<dbReference type="AlphaFoldDB" id="A0A2B7WWQ4"/>
<reference evidence="2 3" key="1">
    <citation type="submission" date="2017-10" db="EMBL/GenBank/DDBJ databases">
        <title>Comparative genomics in systemic dimorphic fungi from Ajellomycetaceae.</title>
        <authorList>
            <person name="Munoz J.F."/>
            <person name="Mcewen J.G."/>
            <person name="Clay O.K."/>
            <person name="Cuomo C.A."/>
        </authorList>
    </citation>
    <scope>NUCLEOTIDE SEQUENCE [LARGE SCALE GENOMIC DNA]</scope>
    <source>
        <strain evidence="2 3">UAMH130</strain>
    </source>
</reference>
<comment type="caution">
    <text evidence="2">The sequence shown here is derived from an EMBL/GenBank/DDBJ whole genome shotgun (WGS) entry which is preliminary data.</text>
</comment>
<dbReference type="STRING" id="2060905.A0A2B7WWQ4"/>
<evidence type="ECO:0000313" key="2">
    <source>
        <dbReference type="EMBL" id="PGH01029.1"/>
    </source>
</evidence>
<feature type="region of interest" description="Disordered" evidence="1">
    <location>
        <begin position="150"/>
        <end position="175"/>
    </location>
</feature>
<dbReference type="Proteomes" id="UP000224080">
    <property type="component" value="Unassembled WGS sequence"/>
</dbReference>
<name>A0A2B7WWQ4_9EURO</name>
<gene>
    <name evidence="2" type="ORF">GX51_05465</name>
</gene>
<evidence type="ECO:0000313" key="3">
    <source>
        <dbReference type="Proteomes" id="UP000224080"/>
    </source>
</evidence>
<sequence>MVEESPLRVLVTVSDKSAHWGQAWSASEELLPVAFRAVKSNCLLNRSYKHPPRARLLAKKRWLTHVFLVFDIANVAYDPEKGHLPDHNELPVVIVRFGKRIQAYRANQPTQKQRPMPSVSSSFTSIESSLLSSLSSLSLLTSDGMLLDAPSLSRTQQAEGRRRDGDESVSDRQLKEQRACSLWWDGCKDRQS</sequence>
<accession>A0A2B7WWQ4</accession>